<comment type="caution">
    <text evidence="2">The sequence shown here is derived from an EMBL/GenBank/DDBJ whole genome shotgun (WGS) entry which is preliminary data.</text>
</comment>
<keyword evidence="1" id="KW-0812">Transmembrane</keyword>
<dbReference type="InterPro" id="IPR047928">
    <property type="entry name" value="Perm_prefix_1"/>
</dbReference>
<dbReference type="EMBL" id="VFOW01000001">
    <property type="protein sequence ID" value="TQL77473.1"/>
    <property type="molecule type" value="Genomic_DNA"/>
</dbReference>
<dbReference type="AlphaFoldDB" id="A0A543AY24"/>
<dbReference type="OrthoDB" id="5187995at2"/>
<keyword evidence="1" id="KW-1133">Transmembrane helix</keyword>
<gene>
    <name evidence="2" type="ORF">FB566_3032</name>
</gene>
<proteinExistence type="predicted"/>
<reference evidence="2 3" key="1">
    <citation type="submission" date="2019-06" db="EMBL/GenBank/DDBJ databases">
        <title>Sequencing the genomes of 1000 actinobacteria strains.</title>
        <authorList>
            <person name="Klenk H.-P."/>
        </authorList>
    </citation>
    <scope>NUCLEOTIDE SEQUENCE [LARGE SCALE GENOMIC DNA]</scope>
    <source>
        <strain evidence="2 3">DSM 45928</strain>
    </source>
</reference>
<feature type="transmembrane region" description="Helical" evidence="1">
    <location>
        <begin position="195"/>
        <end position="213"/>
    </location>
</feature>
<keyword evidence="3" id="KW-1185">Reference proteome</keyword>
<feature type="transmembrane region" description="Helical" evidence="1">
    <location>
        <begin position="128"/>
        <end position="148"/>
    </location>
</feature>
<protein>
    <submittedName>
        <fullName evidence="2">Uncharacterized protein</fullName>
    </submittedName>
</protein>
<evidence type="ECO:0000313" key="3">
    <source>
        <dbReference type="Proteomes" id="UP000317043"/>
    </source>
</evidence>
<feature type="transmembrane region" description="Helical" evidence="1">
    <location>
        <begin position="160"/>
        <end position="183"/>
    </location>
</feature>
<evidence type="ECO:0000313" key="2">
    <source>
        <dbReference type="EMBL" id="TQL77473.1"/>
    </source>
</evidence>
<evidence type="ECO:0000256" key="1">
    <source>
        <dbReference type="SAM" id="Phobius"/>
    </source>
</evidence>
<sequence>MTTIVDDLIDRRVAELAARLNGSRRATADILREVRHGLTDAAQGYRDDGMPPEEAARAAIDEFGEPTELAREFQVELVSRQTRLALGFVAASGPVSEVLSRIQWSNSSYAPVSAPPEYTYFLALFMDVQGWALSLFAVGMLLVMGFGVRRFAFRVRMAQAVAVGILAKVVVVSVAGVALMYLFGVPVMADGALGIALGLLYPLTTVYLAWLAWRCARTATWANRLAVA</sequence>
<dbReference type="Proteomes" id="UP000317043">
    <property type="component" value="Unassembled WGS sequence"/>
</dbReference>
<dbReference type="NCBIfam" id="NF038403">
    <property type="entry name" value="perm_prefix_1"/>
    <property type="match status" value="1"/>
</dbReference>
<keyword evidence="1" id="KW-0472">Membrane</keyword>
<accession>A0A543AY24</accession>
<dbReference type="InParanoid" id="A0A543AY24"/>
<organism evidence="2 3">
    <name type="scientific">Stackebrandtia endophytica</name>
    <dbReference type="NCBI Taxonomy" id="1496996"/>
    <lineage>
        <taxon>Bacteria</taxon>
        <taxon>Bacillati</taxon>
        <taxon>Actinomycetota</taxon>
        <taxon>Actinomycetes</taxon>
        <taxon>Glycomycetales</taxon>
        <taxon>Glycomycetaceae</taxon>
        <taxon>Stackebrandtia</taxon>
    </lineage>
</organism>
<dbReference type="RefSeq" id="WP_142040404.1">
    <property type="nucleotide sequence ID" value="NZ_JBHTGS010000001.1"/>
</dbReference>
<name>A0A543AY24_9ACTN</name>